<accession>A0A813PCN3</accession>
<protein>
    <recommendedName>
        <fullName evidence="1">Uracil-DNA glycosylase-like domain-containing protein</fullName>
    </recommendedName>
</protein>
<organism evidence="2 3">
    <name type="scientific">Adineta ricciae</name>
    <name type="common">Rotifer</name>
    <dbReference type="NCBI Taxonomy" id="249248"/>
    <lineage>
        <taxon>Eukaryota</taxon>
        <taxon>Metazoa</taxon>
        <taxon>Spiralia</taxon>
        <taxon>Gnathifera</taxon>
        <taxon>Rotifera</taxon>
        <taxon>Eurotatoria</taxon>
        <taxon>Bdelloidea</taxon>
        <taxon>Adinetida</taxon>
        <taxon>Adinetidae</taxon>
        <taxon>Adineta</taxon>
    </lineage>
</organism>
<dbReference type="GO" id="GO:0019104">
    <property type="term" value="F:DNA N-glycosylase activity"/>
    <property type="evidence" value="ECO:0007669"/>
    <property type="project" value="UniProtKB-ARBA"/>
</dbReference>
<dbReference type="Gene3D" id="3.40.470.10">
    <property type="entry name" value="Uracil-DNA glycosylase-like domain"/>
    <property type="match status" value="1"/>
</dbReference>
<evidence type="ECO:0000313" key="3">
    <source>
        <dbReference type="Proteomes" id="UP000663852"/>
    </source>
</evidence>
<dbReference type="InterPro" id="IPR005122">
    <property type="entry name" value="Uracil-DNA_glycosylase-like"/>
</dbReference>
<name>A0A813PCN3_ADIRI</name>
<feature type="domain" description="Uracil-DNA glycosylase-like" evidence="1">
    <location>
        <begin position="47"/>
        <end position="220"/>
    </location>
</feature>
<comment type="caution">
    <text evidence="2">The sequence shown here is derived from an EMBL/GenBank/DDBJ whole genome shotgun (WGS) entry which is preliminary data.</text>
</comment>
<dbReference type="EMBL" id="CAJNOJ010000005">
    <property type="protein sequence ID" value="CAF0750856.1"/>
    <property type="molecule type" value="Genomic_DNA"/>
</dbReference>
<sequence length="231" mass="27228">MNKRILSYLNQLEPPIDIDLPNKNVRWLYPYKNAETWRCVESFYSKYYSDKHERILILGINPGRFGSGTTGVPLTDPIRLKTDCDIDSDFPPKPELSSQFIYDYFFQQYPMKDFYQKFFIGAVCPLGLECNGRNMNYYDNKVFMKNLLENFIPDHIDQQINLGCSNKVAICLGEGINYSTLDKLNSKYQFFKKILKVSHPRYIMQYKRKQINDYVQQYINACHLALKLVSK</sequence>
<dbReference type="SUPFAM" id="SSF52141">
    <property type="entry name" value="Uracil-DNA glycosylase-like"/>
    <property type="match status" value="1"/>
</dbReference>
<proteinExistence type="predicted"/>
<reference evidence="2" key="1">
    <citation type="submission" date="2021-02" db="EMBL/GenBank/DDBJ databases">
        <authorList>
            <person name="Nowell W R."/>
        </authorList>
    </citation>
    <scope>NUCLEOTIDE SEQUENCE</scope>
</reference>
<dbReference type="OrthoDB" id="408702at2759"/>
<dbReference type="AlphaFoldDB" id="A0A813PCN3"/>
<dbReference type="Proteomes" id="UP000663852">
    <property type="component" value="Unassembled WGS sequence"/>
</dbReference>
<dbReference type="Pfam" id="PF03167">
    <property type="entry name" value="UDG"/>
    <property type="match status" value="1"/>
</dbReference>
<dbReference type="InterPro" id="IPR036895">
    <property type="entry name" value="Uracil-DNA_glycosylase-like_sf"/>
</dbReference>
<evidence type="ECO:0000259" key="1">
    <source>
        <dbReference type="Pfam" id="PF03167"/>
    </source>
</evidence>
<gene>
    <name evidence="2" type="ORF">EDS130_LOCUS2276</name>
</gene>
<evidence type="ECO:0000313" key="2">
    <source>
        <dbReference type="EMBL" id="CAF0750856.1"/>
    </source>
</evidence>